<keyword evidence="1" id="KW-1133">Transmembrane helix</keyword>
<dbReference type="InterPro" id="IPR022472">
    <property type="entry name" value="VPLPA-CTERM"/>
</dbReference>
<dbReference type="RefSeq" id="WP_169641268.1">
    <property type="nucleotide sequence ID" value="NZ_CP048788.1"/>
</dbReference>
<evidence type="ECO:0000256" key="2">
    <source>
        <dbReference type="SAM" id="SignalP"/>
    </source>
</evidence>
<gene>
    <name evidence="3" type="ORF">G3256_13175</name>
</gene>
<evidence type="ECO:0000313" key="4">
    <source>
        <dbReference type="Proteomes" id="UP000503308"/>
    </source>
</evidence>
<sequence>MRIKGTIAAAATAVLISASGLMAATTGMFEGEYDVSNADNGQHGVWLKNFITGHGGAYNYWGVEQGHLSYHDGEARLTATVENQGDNSLQLYLDMVFMTRHDFAGAPKCEWGDGCPPSAADWEYFSISSGTLSGIGSLSGLELTLSQFPDPSYADHPPQLGVGANSKSKTELGFASWLAWSGLDASGNQLYDFDMHSQVYSGQHGDINIALEAVPLPAAGWLLFAAVGGLAAAGRRKS</sequence>
<reference evidence="3 4" key="1">
    <citation type="submission" date="2020-02" db="EMBL/GenBank/DDBJ databases">
        <title>Genome sequence of Roseobacter ponti.</title>
        <authorList>
            <person name="Hollensteiner J."/>
            <person name="Schneider D."/>
            <person name="Poehlein A."/>
            <person name="Daniel R."/>
        </authorList>
    </citation>
    <scope>NUCLEOTIDE SEQUENCE [LARGE SCALE GENOMIC DNA]</scope>
    <source>
        <strain evidence="3 4">DSM 106830</strain>
    </source>
</reference>
<dbReference type="NCBIfam" id="TIGR03370">
    <property type="entry name" value="VPLPA-CTERM"/>
    <property type="match status" value="1"/>
</dbReference>
<evidence type="ECO:0000256" key="1">
    <source>
        <dbReference type="SAM" id="Phobius"/>
    </source>
</evidence>
<evidence type="ECO:0000313" key="3">
    <source>
        <dbReference type="EMBL" id="QJF52049.1"/>
    </source>
</evidence>
<keyword evidence="1" id="KW-0472">Membrane</keyword>
<protein>
    <submittedName>
        <fullName evidence="3">VPLPA-CTERM sorting domain-containing protein</fullName>
    </submittedName>
</protein>
<feature type="chain" id="PRO_5032299774" evidence="2">
    <location>
        <begin position="24"/>
        <end position="238"/>
    </location>
</feature>
<dbReference type="Proteomes" id="UP000503308">
    <property type="component" value="Chromosome"/>
</dbReference>
<feature type="signal peptide" evidence="2">
    <location>
        <begin position="1"/>
        <end position="23"/>
    </location>
</feature>
<feature type="transmembrane region" description="Helical" evidence="1">
    <location>
        <begin position="214"/>
        <end position="233"/>
    </location>
</feature>
<keyword evidence="2" id="KW-0732">Signal</keyword>
<dbReference type="AlphaFoldDB" id="A0A858ST13"/>
<organism evidence="3 4">
    <name type="scientific">Roseobacter ponti</name>
    <dbReference type="NCBI Taxonomy" id="1891787"/>
    <lineage>
        <taxon>Bacteria</taxon>
        <taxon>Pseudomonadati</taxon>
        <taxon>Pseudomonadota</taxon>
        <taxon>Alphaproteobacteria</taxon>
        <taxon>Rhodobacterales</taxon>
        <taxon>Roseobacteraceae</taxon>
        <taxon>Roseobacter</taxon>
    </lineage>
</organism>
<keyword evidence="4" id="KW-1185">Reference proteome</keyword>
<proteinExistence type="predicted"/>
<name>A0A858ST13_9RHOB</name>
<dbReference type="KEGG" id="rpon:G3256_13175"/>
<keyword evidence="1" id="KW-0812">Transmembrane</keyword>
<accession>A0A858ST13</accession>
<dbReference type="EMBL" id="CP048788">
    <property type="protein sequence ID" value="QJF52049.1"/>
    <property type="molecule type" value="Genomic_DNA"/>
</dbReference>